<name>A0A9E2SAD6_9BACT</name>
<dbReference type="InterPro" id="IPR015815">
    <property type="entry name" value="HIBADH-related"/>
</dbReference>
<comment type="caution">
    <text evidence="3">The sequence shown here is derived from an EMBL/GenBank/DDBJ whole genome shotgun (WGS) entry which is preliminary data.</text>
</comment>
<dbReference type="InterPro" id="IPR006115">
    <property type="entry name" value="6PGDH_NADP-bd"/>
</dbReference>
<evidence type="ECO:0000313" key="3">
    <source>
        <dbReference type="EMBL" id="MBV4356290.1"/>
    </source>
</evidence>
<evidence type="ECO:0000259" key="2">
    <source>
        <dbReference type="Pfam" id="PF03446"/>
    </source>
</evidence>
<dbReference type="PANTHER" id="PTHR43580:SF2">
    <property type="entry name" value="CYTOKINE-LIKE NUCLEAR FACTOR N-PAC"/>
    <property type="match status" value="1"/>
</dbReference>
<organism evidence="3 4">
    <name type="scientific">Pinibacter aurantiacus</name>
    <dbReference type="NCBI Taxonomy" id="2851599"/>
    <lineage>
        <taxon>Bacteria</taxon>
        <taxon>Pseudomonadati</taxon>
        <taxon>Bacteroidota</taxon>
        <taxon>Chitinophagia</taxon>
        <taxon>Chitinophagales</taxon>
        <taxon>Chitinophagaceae</taxon>
        <taxon>Pinibacter</taxon>
    </lineage>
</organism>
<dbReference type="PIRSF" id="PIRSF000103">
    <property type="entry name" value="HIBADH"/>
    <property type="match status" value="1"/>
</dbReference>
<proteinExistence type="predicted"/>
<sequence length="286" mass="30403">MIAFLGMGLLGSNFTKALIKKGEKVQVWNRTASRAKALESVGAKAFDNITDAVKDVDVIHIVVKDDAAVNEVLAAAEPGMKPGATIIDHTTTSAEGAVERTKAWKAKGFTYLHAPVFMGPQNALESTGVMLASGDQNVIAKVEPALAKMTGKFINLGPQEGKAAGMKLIGNLFLISLTGGLTDMLSLAKAHDVSFDDVKGLFDNWNPGAMVQARLQRITSGDYTNPSWELNMARKDAGLMMKKASQAGAPLNVIPSVAAEMDKWIEKGFGNSDWTVIASDVVNGKK</sequence>
<evidence type="ECO:0000313" key="4">
    <source>
        <dbReference type="Proteomes" id="UP000812270"/>
    </source>
</evidence>
<gene>
    <name evidence="3" type="ORF">KTO63_03955</name>
</gene>
<keyword evidence="4" id="KW-1185">Reference proteome</keyword>
<reference evidence="3" key="1">
    <citation type="submission" date="2021-06" db="EMBL/GenBank/DDBJ databases">
        <authorList>
            <person name="Huq M.A."/>
        </authorList>
    </citation>
    <scope>NUCLEOTIDE SEQUENCE</scope>
    <source>
        <strain evidence="3">MAH-26</strain>
    </source>
</reference>
<dbReference type="GO" id="GO:0050661">
    <property type="term" value="F:NADP binding"/>
    <property type="evidence" value="ECO:0007669"/>
    <property type="project" value="InterPro"/>
</dbReference>
<accession>A0A9E2SAD6</accession>
<dbReference type="RefSeq" id="WP_217789848.1">
    <property type="nucleotide sequence ID" value="NZ_JAHSPG010000002.1"/>
</dbReference>
<dbReference type="InterPro" id="IPR051265">
    <property type="entry name" value="HIBADH-related_NP60_sf"/>
</dbReference>
<dbReference type="EMBL" id="JAHSPG010000002">
    <property type="protein sequence ID" value="MBV4356290.1"/>
    <property type="molecule type" value="Genomic_DNA"/>
</dbReference>
<dbReference type="Pfam" id="PF03446">
    <property type="entry name" value="NAD_binding_2"/>
    <property type="match status" value="1"/>
</dbReference>
<evidence type="ECO:0000256" key="1">
    <source>
        <dbReference type="ARBA" id="ARBA00023002"/>
    </source>
</evidence>
<feature type="domain" description="6-phosphogluconate dehydrogenase NADP-binding" evidence="2">
    <location>
        <begin position="2"/>
        <end position="154"/>
    </location>
</feature>
<dbReference type="Proteomes" id="UP000812270">
    <property type="component" value="Unassembled WGS sequence"/>
</dbReference>
<keyword evidence="1" id="KW-0560">Oxidoreductase</keyword>
<dbReference type="AlphaFoldDB" id="A0A9E2SAD6"/>
<dbReference type="PANTHER" id="PTHR43580">
    <property type="entry name" value="OXIDOREDUCTASE GLYR1-RELATED"/>
    <property type="match status" value="1"/>
</dbReference>
<protein>
    <submittedName>
        <fullName evidence="3">NAD(P)-dependent oxidoreductase</fullName>
    </submittedName>
</protein>